<dbReference type="GO" id="GO:0070403">
    <property type="term" value="F:NAD+ binding"/>
    <property type="evidence" value="ECO:0007669"/>
    <property type="project" value="InterPro"/>
</dbReference>
<dbReference type="PATRIC" id="fig|301148.3.peg.2632"/>
<keyword evidence="4 6" id="KW-0456">Lyase</keyword>
<evidence type="ECO:0000256" key="4">
    <source>
        <dbReference type="ARBA" id="ARBA00023239"/>
    </source>
</evidence>
<dbReference type="InterPro" id="IPR001509">
    <property type="entry name" value="Epimerase_deHydtase"/>
</dbReference>
<evidence type="ECO:0000259" key="5">
    <source>
        <dbReference type="Pfam" id="PF01370"/>
    </source>
</evidence>
<sequence>MMAKKILITGGAGFIGSHLTEHLLKQGHAVDVVDDLSNGKPDFLNEVRDHPRFQFYRGSVLDGKLMEELIRKNDVIYHLAAVLGVKNTVRDPLKVIEGNIDGTRIIMELAHRQQKKVIFASTSEVYGKNPNLPYHEHSDRLLGDPSVHRWCYATAKALDEHICFAYANKGLPVTVIRLFNVYGPRQIFSDYGMVVPVFISKALNDEPLPVHGDGSQIRCFAYVSDIVRGLELAMAKEADHHAFNLGSSDQVTILELAARIKALTGSRSTVEFIPYAEAYGPGFEDIPVRIPSLEKAKRLLHYVPQVSLDDGLKETVEWYKAFLET</sequence>
<gene>
    <name evidence="6" type="ORF">B4135_4239</name>
</gene>
<dbReference type="GO" id="GO:0048040">
    <property type="term" value="F:UDP-glucuronate decarboxylase activity"/>
    <property type="evidence" value="ECO:0007669"/>
    <property type="project" value="TreeGrafter"/>
</dbReference>
<dbReference type="AlphaFoldDB" id="A0A150L5H9"/>
<dbReference type="GO" id="GO:0008460">
    <property type="term" value="F:dTDP-glucose 4,6-dehydratase activity"/>
    <property type="evidence" value="ECO:0007669"/>
    <property type="project" value="UniProtKB-EC"/>
</dbReference>
<evidence type="ECO:0000256" key="2">
    <source>
        <dbReference type="ARBA" id="ARBA00022793"/>
    </source>
</evidence>
<dbReference type="STRING" id="301148.B4135_4239"/>
<evidence type="ECO:0000256" key="1">
    <source>
        <dbReference type="ARBA" id="ARBA00001911"/>
    </source>
</evidence>
<dbReference type="RefSeq" id="WP_061570330.1">
    <property type="nucleotide sequence ID" value="NZ_LQYT01000147.1"/>
</dbReference>
<dbReference type="OrthoDB" id="9771073at2"/>
<dbReference type="GO" id="GO:0005737">
    <property type="term" value="C:cytoplasm"/>
    <property type="evidence" value="ECO:0007669"/>
    <property type="project" value="TreeGrafter"/>
</dbReference>
<dbReference type="EC" id="4.2.1.46" evidence="6"/>
<comment type="cofactor">
    <cofactor evidence="1">
        <name>NAD(+)</name>
        <dbReference type="ChEBI" id="CHEBI:57540"/>
    </cofactor>
</comment>
<dbReference type="Gene3D" id="3.40.50.720">
    <property type="entry name" value="NAD(P)-binding Rossmann-like Domain"/>
    <property type="match status" value="1"/>
</dbReference>
<evidence type="ECO:0000256" key="3">
    <source>
        <dbReference type="ARBA" id="ARBA00023027"/>
    </source>
</evidence>
<evidence type="ECO:0000313" key="7">
    <source>
        <dbReference type="Proteomes" id="UP000075683"/>
    </source>
</evidence>
<keyword evidence="2" id="KW-0210">Decarboxylase</keyword>
<reference evidence="6 7" key="1">
    <citation type="submission" date="2016-01" db="EMBL/GenBank/DDBJ databases">
        <title>Draft Genome Sequences of Seven Thermophilic Sporeformers Isolated from Foods.</title>
        <authorList>
            <person name="Berendsen E.M."/>
            <person name="Wells-Bennik M.H."/>
            <person name="Krawcyk A.O."/>
            <person name="De Jong A."/>
            <person name="Holsappel S."/>
            <person name="Eijlander R.T."/>
            <person name="Kuipers O.P."/>
        </authorList>
    </citation>
    <scope>NUCLEOTIDE SEQUENCE [LARGE SCALE GENOMIC DNA]</scope>
    <source>
        <strain evidence="6 7">B4135</strain>
    </source>
</reference>
<dbReference type="PANTHER" id="PTHR43078:SF6">
    <property type="entry name" value="UDP-GLUCURONIC ACID DECARBOXYLASE 1"/>
    <property type="match status" value="1"/>
</dbReference>
<organism evidence="6 7">
    <name type="scientific">Caldibacillus debilis</name>
    <dbReference type="NCBI Taxonomy" id="301148"/>
    <lineage>
        <taxon>Bacteria</taxon>
        <taxon>Bacillati</taxon>
        <taxon>Bacillota</taxon>
        <taxon>Bacilli</taxon>
        <taxon>Bacillales</taxon>
        <taxon>Bacillaceae</taxon>
        <taxon>Caldibacillus</taxon>
    </lineage>
</organism>
<dbReference type="PANTHER" id="PTHR43078">
    <property type="entry name" value="UDP-GLUCURONIC ACID DECARBOXYLASE-RELATED"/>
    <property type="match status" value="1"/>
</dbReference>
<name>A0A150L5H9_9BACI</name>
<proteinExistence type="predicted"/>
<keyword evidence="3" id="KW-0520">NAD</keyword>
<dbReference type="EMBL" id="LQYT01000147">
    <property type="protein sequence ID" value="KYD07558.1"/>
    <property type="molecule type" value="Genomic_DNA"/>
</dbReference>
<dbReference type="InterPro" id="IPR044516">
    <property type="entry name" value="UXS-like"/>
</dbReference>
<accession>A0A150L5H9</accession>
<feature type="domain" description="NAD-dependent epimerase/dehydratase" evidence="5">
    <location>
        <begin position="6"/>
        <end position="246"/>
    </location>
</feature>
<dbReference type="SUPFAM" id="SSF51735">
    <property type="entry name" value="NAD(P)-binding Rossmann-fold domains"/>
    <property type="match status" value="1"/>
</dbReference>
<dbReference type="InterPro" id="IPR036291">
    <property type="entry name" value="NAD(P)-bd_dom_sf"/>
</dbReference>
<evidence type="ECO:0000313" key="6">
    <source>
        <dbReference type="EMBL" id="KYD07558.1"/>
    </source>
</evidence>
<dbReference type="Proteomes" id="UP000075683">
    <property type="component" value="Unassembled WGS sequence"/>
</dbReference>
<dbReference type="Pfam" id="PF01370">
    <property type="entry name" value="Epimerase"/>
    <property type="match status" value="1"/>
</dbReference>
<comment type="caution">
    <text evidence="6">The sequence shown here is derived from an EMBL/GenBank/DDBJ whole genome shotgun (WGS) entry which is preliminary data.</text>
</comment>
<dbReference type="GO" id="GO:0042732">
    <property type="term" value="P:D-xylose metabolic process"/>
    <property type="evidence" value="ECO:0007669"/>
    <property type="project" value="InterPro"/>
</dbReference>
<protein>
    <submittedName>
        <fullName evidence="6">dTDP-glucose 4,6-dehydratase</fullName>
        <ecNumber evidence="6">4.2.1.46</ecNumber>
    </submittedName>
</protein>